<dbReference type="InterPro" id="IPR035386">
    <property type="entry name" value="Arm-DNA-bind_5"/>
</dbReference>
<sequence>MKVTLRQRKKANKITLYLDYYEKGNREYEYLGLYLTPEPEKGSLSKAQKDENRKILELAESIRSKRHLEIQNNIYGFRDKEKLKGSFLSYFAALTEKKRNSNGNYGNWDSVKKHLKIYCPKDITFERIDKDWVQGFKDYLDYEAESKNSVDGLSLNSKYSYFNKLRAALKQAVKDGLLNNNPANRVEPFPQDETHREFLTLDEVKRMANAHCKNETLKRMFLFSCLTGLRWGDIEKLQWQEIQHSKELGYYIRFRMAKTNGVETQPISDEARQLLGEEKEGKSKIFTGFKYGNWNKTLLRDWLDEAGISKHITFHCARHTYATLQLTLGTDIYTVSKLLGHKNLSTTEIYAKVINEKKIEAANKINIGL</sequence>
<dbReference type="PANTHER" id="PTHR30349:SF64">
    <property type="entry name" value="PROPHAGE INTEGRASE INTD-RELATED"/>
    <property type="match status" value="1"/>
</dbReference>
<dbReference type="PANTHER" id="PTHR30349">
    <property type="entry name" value="PHAGE INTEGRASE-RELATED"/>
    <property type="match status" value="1"/>
</dbReference>
<dbReference type="RefSeq" id="WP_055152053.1">
    <property type="nucleotide sequence ID" value="NZ_JXSZ01000017.1"/>
</dbReference>
<dbReference type="EMBL" id="LGTQ01000017">
    <property type="protein sequence ID" value="KPM46593.1"/>
    <property type="molecule type" value="Genomic_DNA"/>
</dbReference>
<evidence type="ECO:0000256" key="1">
    <source>
        <dbReference type="ARBA" id="ARBA00008857"/>
    </source>
</evidence>
<dbReference type="InterPro" id="IPR010998">
    <property type="entry name" value="Integrase_recombinase_N"/>
</dbReference>
<keyword evidence="6" id="KW-1185">Reference proteome</keyword>
<protein>
    <submittedName>
        <fullName evidence="5">Recombinase</fullName>
    </submittedName>
</protein>
<dbReference type="OrthoDB" id="9806835at2"/>
<dbReference type="PATRIC" id="fig|1605367.3.peg.1289"/>
<dbReference type="InterPro" id="IPR025269">
    <property type="entry name" value="SAM-like_dom"/>
</dbReference>
<dbReference type="InterPro" id="IPR002104">
    <property type="entry name" value="Integrase_catalytic"/>
</dbReference>
<comment type="caution">
    <text evidence="5">The sequence shown here is derived from an EMBL/GenBank/DDBJ whole genome shotgun (WGS) entry which is preliminary data.</text>
</comment>
<evidence type="ECO:0000256" key="3">
    <source>
        <dbReference type="ARBA" id="ARBA00023172"/>
    </source>
</evidence>
<name>A0A0P7C405_9BACT</name>
<dbReference type="PROSITE" id="PS51898">
    <property type="entry name" value="TYR_RECOMBINASE"/>
    <property type="match status" value="1"/>
</dbReference>
<dbReference type="GO" id="GO:0015074">
    <property type="term" value="P:DNA integration"/>
    <property type="evidence" value="ECO:0007669"/>
    <property type="project" value="InterPro"/>
</dbReference>
<dbReference type="Gene3D" id="1.10.443.10">
    <property type="entry name" value="Intergrase catalytic core"/>
    <property type="match status" value="1"/>
</dbReference>
<reference evidence="5 6" key="1">
    <citation type="submission" date="2015-07" db="EMBL/GenBank/DDBJ databases">
        <title>The draft genome sequence of Leadbetterella sp. JN14-9.</title>
        <authorList>
            <person name="Liu Y."/>
            <person name="Du J."/>
            <person name="Shao Z."/>
        </authorList>
    </citation>
    <scope>NUCLEOTIDE SEQUENCE [LARGE SCALE GENOMIC DNA]</scope>
    <source>
        <strain evidence="5 6">JN14-9</strain>
    </source>
</reference>
<accession>A0A0P7C405</accession>
<dbReference type="CDD" id="cd01185">
    <property type="entry name" value="INTN1_C_like"/>
    <property type="match status" value="1"/>
</dbReference>
<proteinExistence type="inferred from homology"/>
<dbReference type="InterPro" id="IPR011010">
    <property type="entry name" value="DNA_brk_join_enz"/>
</dbReference>
<dbReference type="InterPro" id="IPR050090">
    <property type="entry name" value="Tyrosine_recombinase_XerCD"/>
</dbReference>
<keyword evidence="2" id="KW-0238">DNA-binding</keyword>
<dbReference type="AlphaFoldDB" id="A0A0P7C405"/>
<comment type="similarity">
    <text evidence="1">Belongs to the 'phage' integrase family.</text>
</comment>
<dbReference type="InterPro" id="IPR013762">
    <property type="entry name" value="Integrase-like_cat_sf"/>
</dbReference>
<dbReference type="Gene3D" id="1.10.150.130">
    <property type="match status" value="1"/>
</dbReference>
<dbReference type="Pfam" id="PF17293">
    <property type="entry name" value="Arm-DNA-bind_5"/>
    <property type="match status" value="1"/>
</dbReference>
<dbReference type="STRING" id="1605367.AFM12_19240"/>
<evidence type="ECO:0000313" key="6">
    <source>
        <dbReference type="Proteomes" id="UP000050454"/>
    </source>
</evidence>
<keyword evidence="3" id="KW-0233">DNA recombination</keyword>
<feature type="domain" description="Tyr recombinase" evidence="4">
    <location>
        <begin position="194"/>
        <end position="363"/>
    </location>
</feature>
<dbReference type="GO" id="GO:0006310">
    <property type="term" value="P:DNA recombination"/>
    <property type="evidence" value="ECO:0007669"/>
    <property type="project" value="UniProtKB-KW"/>
</dbReference>
<evidence type="ECO:0000256" key="2">
    <source>
        <dbReference type="ARBA" id="ARBA00023125"/>
    </source>
</evidence>
<dbReference type="Pfam" id="PF00589">
    <property type="entry name" value="Phage_integrase"/>
    <property type="match status" value="1"/>
</dbReference>
<evidence type="ECO:0000259" key="4">
    <source>
        <dbReference type="PROSITE" id="PS51898"/>
    </source>
</evidence>
<dbReference type="GO" id="GO:0003677">
    <property type="term" value="F:DNA binding"/>
    <property type="evidence" value="ECO:0007669"/>
    <property type="project" value="UniProtKB-KW"/>
</dbReference>
<dbReference type="Pfam" id="PF13102">
    <property type="entry name" value="Phage_int_SAM_5"/>
    <property type="match status" value="1"/>
</dbReference>
<dbReference type="Proteomes" id="UP000050454">
    <property type="component" value="Unassembled WGS sequence"/>
</dbReference>
<organism evidence="5 6">
    <name type="scientific">Jiulongibacter sediminis</name>
    <dbReference type="NCBI Taxonomy" id="1605367"/>
    <lineage>
        <taxon>Bacteria</taxon>
        <taxon>Pseudomonadati</taxon>
        <taxon>Bacteroidota</taxon>
        <taxon>Cytophagia</taxon>
        <taxon>Cytophagales</taxon>
        <taxon>Leadbetterellaceae</taxon>
        <taxon>Jiulongibacter</taxon>
    </lineage>
</organism>
<dbReference type="SUPFAM" id="SSF56349">
    <property type="entry name" value="DNA breaking-rejoining enzymes"/>
    <property type="match status" value="1"/>
</dbReference>
<gene>
    <name evidence="5" type="ORF">AFM12_19240</name>
</gene>
<evidence type="ECO:0000313" key="5">
    <source>
        <dbReference type="EMBL" id="KPM46593.1"/>
    </source>
</evidence>